<dbReference type="EMBL" id="JAPFFF010000002">
    <property type="protein sequence ID" value="KAK8897326.1"/>
    <property type="molecule type" value="Genomic_DNA"/>
</dbReference>
<dbReference type="Gene3D" id="1.10.238.10">
    <property type="entry name" value="EF-hand"/>
    <property type="match status" value="1"/>
</dbReference>
<feature type="domain" description="EF-hand" evidence="2">
    <location>
        <begin position="13"/>
        <end position="48"/>
    </location>
</feature>
<dbReference type="PROSITE" id="PS50222">
    <property type="entry name" value="EF_HAND_2"/>
    <property type="match status" value="2"/>
</dbReference>
<proteinExistence type="predicted"/>
<sequence length="161" mass="18437">MSYPFDLKPLSAQEYASAAADFRRIDSNGNGSLDVNELTNYLSSSKPELRSFPRLIIKIFGDGRSIDWSRFYYSYRSFSASPDDDENYIGRKIFDFIDKDGSGHIDSNEFNQILNYIDAPKGQLQAFIMVGSLTYPQFKRKFYDLLTMIWRSSGFQGVPAN</sequence>
<protein>
    <recommendedName>
        <fullName evidence="2">EF-hand domain-containing protein</fullName>
    </recommendedName>
</protein>
<feature type="domain" description="EF-hand" evidence="2">
    <location>
        <begin position="91"/>
        <end position="120"/>
    </location>
</feature>
<gene>
    <name evidence="3" type="ORF">M9Y10_015268</name>
</gene>
<reference evidence="3 4" key="1">
    <citation type="submission" date="2024-04" db="EMBL/GenBank/DDBJ databases">
        <title>Tritrichomonas musculus Genome.</title>
        <authorList>
            <person name="Alves-Ferreira E."/>
            <person name="Grigg M."/>
            <person name="Lorenzi H."/>
            <person name="Galac M."/>
        </authorList>
    </citation>
    <scope>NUCLEOTIDE SEQUENCE [LARGE SCALE GENOMIC DNA]</scope>
    <source>
        <strain evidence="3 4">EAF2021</strain>
    </source>
</reference>
<organism evidence="3 4">
    <name type="scientific">Tritrichomonas musculus</name>
    <dbReference type="NCBI Taxonomy" id="1915356"/>
    <lineage>
        <taxon>Eukaryota</taxon>
        <taxon>Metamonada</taxon>
        <taxon>Parabasalia</taxon>
        <taxon>Tritrichomonadida</taxon>
        <taxon>Tritrichomonadidae</taxon>
        <taxon>Tritrichomonas</taxon>
    </lineage>
</organism>
<evidence type="ECO:0000313" key="4">
    <source>
        <dbReference type="Proteomes" id="UP001470230"/>
    </source>
</evidence>
<keyword evidence="1" id="KW-0106">Calcium</keyword>
<name>A0ABR2L1U8_9EUKA</name>
<keyword evidence="4" id="KW-1185">Reference proteome</keyword>
<dbReference type="Proteomes" id="UP001470230">
    <property type="component" value="Unassembled WGS sequence"/>
</dbReference>
<accession>A0ABR2L1U8</accession>
<dbReference type="InterPro" id="IPR018247">
    <property type="entry name" value="EF_Hand_1_Ca_BS"/>
</dbReference>
<dbReference type="Pfam" id="PF13499">
    <property type="entry name" value="EF-hand_7"/>
    <property type="match status" value="1"/>
</dbReference>
<evidence type="ECO:0000256" key="1">
    <source>
        <dbReference type="ARBA" id="ARBA00022837"/>
    </source>
</evidence>
<dbReference type="SUPFAM" id="SSF47473">
    <property type="entry name" value="EF-hand"/>
    <property type="match status" value="1"/>
</dbReference>
<dbReference type="InterPro" id="IPR002048">
    <property type="entry name" value="EF_hand_dom"/>
</dbReference>
<evidence type="ECO:0000259" key="2">
    <source>
        <dbReference type="PROSITE" id="PS50222"/>
    </source>
</evidence>
<comment type="caution">
    <text evidence="3">The sequence shown here is derived from an EMBL/GenBank/DDBJ whole genome shotgun (WGS) entry which is preliminary data.</text>
</comment>
<dbReference type="SMART" id="SM00054">
    <property type="entry name" value="EFh"/>
    <property type="match status" value="2"/>
</dbReference>
<dbReference type="PROSITE" id="PS00018">
    <property type="entry name" value="EF_HAND_1"/>
    <property type="match status" value="2"/>
</dbReference>
<dbReference type="InterPro" id="IPR011992">
    <property type="entry name" value="EF-hand-dom_pair"/>
</dbReference>
<evidence type="ECO:0000313" key="3">
    <source>
        <dbReference type="EMBL" id="KAK8897326.1"/>
    </source>
</evidence>